<evidence type="ECO:0000313" key="2">
    <source>
        <dbReference type="EMBL" id="CAB3890352.1"/>
    </source>
</evidence>
<accession>A0A6S7DYL3</accession>
<evidence type="ECO:0000313" key="3">
    <source>
        <dbReference type="Proteomes" id="UP000494203"/>
    </source>
</evidence>
<reference evidence="2 3" key="1">
    <citation type="submission" date="2020-04" db="EMBL/GenBank/DDBJ databases">
        <authorList>
            <person name="De Canck E."/>
        </authorList>
    </citation>
    <scope>NUCLEOTIDE SEQUENCE [LARGE SCALE GENOMIC DNA]</scope>
    <source>
        <strain evidence="2 3">LMG 26788</strain>
    </source>
</reference>
<evidence type="ECO:0000313" key="1">
    <source>
        <dbReference type="EMBL" id="CAB3889052.1"/>
    </source>
</evidence>
<dbReference type="Proteomes" id="UP000494203">
    <property type="component" value="Unassembled WGS sequence"/>
</dbReference>
<name>A0A6S7DYL3_9BURK</name>
<dbReference type="AlphaFoldDB" id="A0A6S7DYL3"/>
<sequence>MSDSYQAIYDAVRSRIQGCDLSEAARSAIQQEASGLSYAIDSVKLEFAAAADAQRVAATEAARPSVLYRPALSIDGNQWCALYGSNLQDGVAGFGDTPAAAMQAFDSAWLNDKTPLAARGAQ</sequence>
<keyword evidence="3" id="KW-1185">Reference proteome</keyword>
<dbReference type="RefSeq" id="WP_175141358.1">
    <property type="nucleotide sequence ID" value="NZ_CADIKZ010000010.1"/>
</dbReference>
<dbReference type="EMBL" id="CADIKZ010000010">
    <property type="protein sequence ID" value="CAB3889052.1"/>
    <property type="molecule type" value="Genomic_DNA"/>
</dbReference>
<dbReference type="EMBL" id="CADIKZ010000010">
    <property type="protein sequence ID" value="CAB3890352.1"/>
    <property type="molecule type" value="Genomic_DNA"/>
</dbReference>
<proteinExistence type="predicted"/>
<protein>
    <submittedName>
        <fullName evidence="2">Uncharacterized protein</fullName>
    </submittedName>
</protein>
<gene>
    <name evidence="1" type="ORF">LMG26788_03677</name>
    <name evidence="2" type="ORF">LMG26788_03743</name>
</gene>
<organism evidence="2 3">
    <name type="scientific">Achromobacter pulmonis</name>
    <dbReference type="NCBI Taxonomy" id="1389932"/>
    <lineage>
        <taxon>Bacteria</taxon>
        <taxon>Pseudomonadati</taxon>
        <taxon>Pseudomonadota</taxon>
        <taxon>Betaproteobacteria</taxon>
        <taxon>Burkholderiales</taxon>
        <taxon>Alcaligenaceae</taxon>
        <taxon>Achromobacter</taxon>
    </lineage>
</organism>